<keyword evidence="2" id="KW-1185">Reference proteome</keyword>
<evidence type="ECO:0000313" key="2">
    <source>
        <dbReference type="Proteomes" id="UP000326545"/>
    </source>
</evidence>
<dbReference type="Proteomes" id="UP000326545">
    <property type="component" value="Segment"/>
</dbReference>
<protein>
    <submittedName>
        <fullName evidence="1">Uncharacterized protein</fullName>
    </submittedName>
</protein>
<sequence length="72" mass="8213">MIGYLVLACHISFTSIKLDCSWLVRKQFETMEACEVYDQSYELRKGEQLGNCDELKPGLKEGDKTPAIVIQK</sequence>
<organism evidence="1 2">
    <name type="scientific">Erwinia phage pEp_SNUABM_01</name>
    <dbReference type="NCBI Taxonomy" id="2601643"/>
    <lineage>
        <taxon>Viruses</taxon>
        <taxon>Duplodnaviria</taxon>
        <taxon>Heunggongvirae</taxon>
        <taxon>Uroviricota</taxon>
        <taxon>Caudoviricetes</taxon>
        <taxon>Vequintavirinae</taxon>
        <taxon>Henunavirus</taxon>
        <taxon>Henunavirus SNUABM01</taxon>
    </lineage>
</organism>
<gene>
    <name evidence="1" type="ORF">pEpSNUABM01_229</name>
</gene>
<dbReference type="EMBL" id="MN184887">
    <property type="protein sequence ID" value="QEQ95055.1"/>
    <property type="molecule type" value="Genomic_DNA"/>
</dbReference>
<accession>A0A5J6DBW1</accession>
<name>A0A5J6DBW1_9CAUD</name>
<reference evidence="1 2" key="1">
    <citation type="submission" date="2019-07" db="EMBL/GenBank/DDBJ databases">
        <title>Complete genome sequence of bacteriophages infecting Erwinia pyrifoliae.</title>
        <authorList>
            <person name="Kim S.G."/>
            <person name="Park S.C."/>
        </authorList>
    </citation>
    <scope>NUCLEOTIDE SEQUENCE [LARGE SCALE GENOMIC DNA]</scope>
</reference>
<evidence type="ECO:0000313" key="1">
    <source>
        <dbReference type="EMBL" id="QEQ95055.1"/>
    </source>
</evidence>
<proteinExistence type="predicted"/>